<evidence type="ECO:0000313" key="2">
    <source>
        <dbReference type="Proteomes" id="UP000682782"/>
    </source>
</evidence>
<accession>A0AC61N2B8</accession>
<dbReference type="Proteomes" id="UP000682782">
    <property type="component" value="Chromosome"/>
</dbReference>
<organism evidence="1 2">
    <name type="scientific">Aristaeella hokkaidonensis</name>
    <dbReference type="NCBI Taxonomy" id="3046382"/>
    <lineage>
        <taxon>Bacteria</taxon>
        <taxon>Bacillati</taxon>
        <taxon>Bacillota</taxon>
        <taxon>Clostridia</taxon>
        <taxon>Eubacteriales</taxon>
        <taxon>Aristaeellaceae</taxon>
        <taxon>Aristaeella</taxon>
    </lineage>
</organism>
<keyword evidence="2" id="KW-1185">Reference proteome</keyword>
<protein>
    <submittedName>
        <fullName evidence="1">Uncharacterized protein</fullName>
    </submittedName>
</protein>
<name>A0AC61N2B8_9FIRM</name>
<reference evidence="1" key="1">
    <citation type="submission" date="2021-01" db="EMBL/GenBank/DDBJ databases">
        <title>Complete genome sequence of Clostridiales bacterium R-7.</title>
        <authorList>
            <person name="Mahoney-Kurpe S.C."/>
            <person name="Palevich N."/>
            <person name="Koike S."/>
            <person name="Moon C.D."/>
            <person name="Attwood G.T."/>
        </authorList>
    </citation>
    <scope>NUCLEOTIDE SEQUENCE</scope>
    <source>
        <strain evidence="1">R-7</strain>
    </source>
</reference>
<sequence length="241" mass="27580">MKTVLYDLKRNYKAIGIFCLFSFVVIAQFWRRDLRSYSVAVLNYYFFWTSFIGMMVVITNLHMEDFRSGAIKELYVFIESGWKLIARRLLSVICVAGIFYLPALINQTIGIQKLKKVDPSLVEGTYALNLLVIYMGAAVFLSAYVMLIAYSVRSYKKAYFIAVLPPLVLNYLLPFIITQGQLDENGPLGMVSKILKKTPNGIITVWSQTQMVSWEDGVLLLVYIAGLYAVAYVFYRNRDCI</sequence>
<evidence type="ECO:0000313" key="1">
    <source>
        <dbReference type="EMBL" id="QUC66615.1"/>
    </source>
</evidence>
<gene>
    <name evidence="1" type="ORF">JYE49_12245</name>
</gene>
<dbReference type="EMBL" id="CP068393">
    <property type="protein sequence ID" value="QUC66615.1"/>
    <property type="molecule type" value="Genomic_DNA"/>
</dbReference>
<proteinExistence type="predicted"/>